<reference evidence="1 2" key="1">
    <citation type="submission" date="2018-06" db="EMBL/GenBank/DDBJ databases">
        <title>Extensive metabolic versatility and redundancy in microbially diverse, dynamic hydrothermal sediments.</title>
        <authorList>
            <person name="Dombrowski N."/>
            <person name="Teske A."/>
            <person name="Baker B.J."/>
        </authorList>
    </citation>
    <scope>NUCLEOTIDE SEQUENCE [LARGE SCALE GENOMIC DNA]</scope>
    <source>
        <strain evidence="1">B7_G13</strain>
    </source>
</reference>
<dbReference type="Proteomes" id="UP000277457">
    <property type="component" value="Unassembled WGS sequence"/>
</dbReference>
<evidence type="ECO:0000313" key="1">
    <source>
        <dbReference type="EMBL" id="RLE08943.1"/>
    </source>
</evidence>
<dbReference type="EMBL" id="QMPY01000001">
    <property type="protein sequence ID" value="RLE08943.1"/>
    <property type="molecule type" value="Genomic_DNA"/>
</dbReference>
<protein>
    <submittedName>
        <fullName evidence="1">Uncharacterized protein</fullName>
    </submittedName>
</protein>
<sequence>MVKVRNIFGDEYSGQAGKAGVFAKWKGRQYRRKYVIPSNPRTAKQTSVRNSFKAAVNMYHAFSSLQRLAYDYMVAGKTMSGFNLIVSRWQKMSDSERAAYVPPYEGIKQIGVEDMLEGSGIQTAQEQATYSTEEIPIVIGETMFTPATTGVSLVAYISALRGRIDIVSAPSDNLKIDYTSGGREITGEVIEGSAGKTGTFYTKYWPIDYKNVHIYDGETEVDGLVTDELHGYFTFTNTAPGDNSGAIDFYYYTPVADAKLEVKKVDTNFITWRDYSDETGIIKLAQTSEDGNRDLSIVASGYLDYSKANISPDAAAKTEYIALEAVGD</sequence>
<proteinExistence type="predicted"/>
<comment type="caution">
    <text evidence="1">The sequence shown here is derived from an EMBL/GenBank/DDBJ whole genome shotgun (WGS) entry which is preliminary data.</text>
</comment>
<dbReference type="AlphaFoldDB" id="A0A662D2E9"/>
<gene>
    <name evidence="1" type="ORF">DRZ78_00005</name>
</gene>
<evidence type="ECO:0000313" key="2">
    <source>
        <dbReference type="Proteomes" id="UP000277457"/>
    </source>
</evidence>
<accession>A0A662D2E9</accession>
<organism evidence="1 2">
    <name type="scientific">Aerophobetes bacterium</name>
    <dbReference type="NCBI Taxonomy" id="2030807"/>
    <lineage>
        <taxon>Bacteria</taxon>
        <taxon>Candidatus Aerophobota</taxon>
    </lineage>
</organism>
<name>A0A662D2E9_UNCAE</name>